<keyword evidence="2" id="KW-1185">Reference proteome</keyword>
<proteinExistence type="predicted"/>
<gene>
    <name evidence="1" type="ORF">AVEN_198177_1</name>
</gene>
<evidence type="ECO:0000313" key="1">
    <source>
        <dbReference type="EMBL" id="GBN34674.1"/>
    </source>
</evidence>
<accession>A0A4Y2N7Q1</accession>
<dbReference type="AlphaFoldDB" id="A0A4Y2N7Q1"/>
<dbReference type="Proteomes" id="UP000499080">
    <property type="component" value="Unassembled WGS sequence"/>
</dbReference>
<dbReference type="EMBL" id="BGPR01008576">
    <property type="protein sequence ID" value="GBN34674.1"/>
    <property type="molecule type" value="Genomic_DNA"/>
</dbReference>
<comment type="caution">
    <text evidence="1">The sequence shown here is derived from an EMBL/GenBank/DDBJ whole genome shotgun (WGS) entry which is preliminary data.</text>
</comment>
<sequence length="96" mass="10865">MMRACGHRCAIGNNALKAAVDIDVYDASGNIAHIAGKSEFPMLRKNDNINNGTSMIAQHRYFPMHRKSAQSCSKQNLANNMRNLNIQDEQKFYTYE</sequence>
<organism evidence="1 2">
    <name type="scientific">Araneus ventricosus</name>
    <name type="common">Orbweaver spider</name>
    <name type="synonym">Epeira ventricosa</name>
    <dbReference type="NCBI Taxonomy" id="182803"/>
    <lineage>
        <taxon>Eukaryota</taxon>
        <taxon>Metazoa</taxon>
        <taxon>Ecdysozoa</taxon>
        <taxon>Arthropoda</taxon>
        <taxon>Chelicerata</taxon>
        <taxon>Arachnida</taxon>
        <taxon>Araneae</taxon>
        <taxon>Araneomorphae</taxon>
        <taxon>Entelegynae</taxon>
        <taxon>Araneoidea</taxon>
        <taxon>Araneidae</taxon>
        <taxon>Araneus</taxon>
    </lineage>
</organism>
<name>A0A4Y2N7Q1_ARAVE</name>
<protein>
    <submittedName>
        <fullName evidence="1">Uncharacterized protein</fullName>
    </submittedName>
</protein>
<reference evidence="1 2" key="1">
    <citation type="journal article" date="2019" name="Sci. Rep.">
        <title>Orb-weaving spider Araneus ventricosus genome elucidates the spidroin gene catalogue.</title>
        <authorList>
            <person name="Kono N."/>
            <person name="Nakamura H."/>
            <person name="Ohtoshi R."/>
            <person name="Moran D.A.P."/>
            <person name="Shinohara A."/>
            <person name="Yoshida Y."/>
            <person name="Fujiwara M."/>
            <person name="Mori M."/>
            <person name="Tomita M."/>
            <person name="Arakawa K."/>
        </authorList>
    </citation>
    <scope>NUCLEOTIDE SEQUENCE [LARGE SCALE GENOMIC DNA]</scope>
</reference>
<evidence type="ECO:0000313" key="2">
    <source>
        <dbReference type="Proteomes" id="UP000499080"/>
    </source>
</evidence>